<name>A0A6M3IPE5_9ZZZZ</name>
<sequence>MASGYTTSTVLTDSLDDVRSSARITREQEGKMTQVVDRKFLGEGIGPNWNEVTYAQLTAMAVTESTDMDENFQQLSDSLLTIIPTMVGISTFITDRLVKMMNKTAYAKTGKLAMNAIVRKMDQDGITVLDGATTSLCGAGTTLTSGHISAAVARISGNTTEPGAPPYFAVLHGYQIKDIADEITAGVGTYALPEGITARVWSDGFEGRCGGAMVIKDGNITIDASADAKGGVFAQEGIVLVMNRNIDAKEKYLPNIGGGGNAVYVYVDYAYGERSAGNFLYEIYSDATAPTS</sequence>
<gene>
    <name evidence="1" type="ORF">MM415B01308_0004</name>
</gene>
<evidence type="ECO:0000313" key="1">
    <source>
        <dbReference type="EMBL" id="QJA59326.1"/>
    </source>
</evidence>
<dbReference type="EMBL" id="MT141365">
    <property type="protein sequence ID" value="QJA59326.1"/>
    <property type="molecule type" value="Genomic_DNA"/>
</dbReference>
<dbReference type="AlphaFoldDB" id="A0A6M3IPE5"/>
<accession>A0A6M3IPE5</accession>
<reference evidence="1" key="1">
    <citation type="submission" date="2020-03" db="EMBL/GenBank/DDBJ databases">
        <title>The deep terrestrial virosphere.</title>
        <authorList>
            <person name="Holmfeldt K."/>
            <person name="Nilsson E."/>
            <person name="Simone D."/>
            <person name="Lopez-Fernandez M."/>
            <person name="Wu X."/>
            <person name="de Brujin I."/>
            <person name="Lundin D."/>
            <person name="Andersson A."/>
            <person name="Bertilsson S."/>
            <person name="Dopson M."/>
        </authorList>
    </citation>
    <scope>NUCLEOTIDE SEQUENCE</scope>
    <source>
        <strain evidence="1">MM415B01308</strain>
    </source>
</reference>
<organism evidence="1">
    <name type="scientific">viral metagenome</name>
    <dbReference type="NCBI Taxonomy" id="1070528"/>
    <lineage>
        <taxon>unclassified sequences</taxon>
        <taxon>metagenomes</taxon>
        <taxon>organismal metagenomes</taxon>
    </lineage>
</organism>
<proteinExistence type="predicted"/>
<protein>
    <submittedName>
        <fullName evidence="1">Putative capsid protein</fullName>
    </submittedName>
</protein>